<dbReference type="Pfam" id="PF11578">
    <property type="entry name" value="DUF3237"/>
    <property type="match status" value="1"/>
</dbReference>
<dbReference type="AlphaFoldDB" id="A0A2N3NAX3"/>
<dbReference type="InParanoid" id="A0A2N3NAX3"/>
<name>A0A2N3NAX3_9PEZI</name>
<evidence type="ECO:0000313" key="3">
    <source>
        <dbReference type="Proteomes" id="UP000233524"/>
    </source>
</evidence>
<sequence length="257" mass="28956">MSSPTQYAQGAAKLLQERRRRSSRDWDTNWLLTAEDDFTKHPEVVRARHHDGWQRRQGASSPESETMGDASSHIPTPPRSSLTHESEMERIARSRLGVPHPNIFLPTPSLEMDFRLAVKLRKELCKVSSDDGGAKELTVVENGTWAGSFGRGVVRVGGHDLQPSKLMERTRSRVDTAFELVTDEESPAKLELRTRGYISYLPGSLETILQGDMDDSKSYTFRMVMSLRTDDPRYAETVNLGLWIGSGVWKGNELILE</sequence>
<proteinExistence type="predicted"/>
<evidence type="ECO:0000313" key="2">
    <source>
        <dbReference type="EMBL" id="PKS09590.1"/>
    </source>
</evidence>
<feature type="region of interest" description="Disordered" evidence="1">
    <location>
        <begin position="41"/>
        <end position="84"/>
    </location>
</feature>
<dbReference type="Gene3D" id="2.40.160.20">
    <property type="match status" value="1"/>
</dbReference>
<gene>
    <name evidence="2" type="ORF">jhhlp_004208</name>
</gene>
<reference evidence="2 3" key="1">
    <citation type="journal article" date="2017" name="G3 (Bethesda)">
        <title>First Draft Genome Sequence of the Pathogenic Fungus Lomentospora prolificans (Formerly Scedosporium prolificans).</title>
        <authorList>
            <person name="Luo R."/>
            <person name="Zimin A."/>
            <person name="Workman R."/>
            <person name="Fan Y."/>
            <person name="Pertea G."/>
            <person name="Grossman N."/>
            <person name="Wear M.P."/>
            <person name="Jia B."/>
            <person name="Miller H."/>
            <person name="Casadevall A."/>
            <person name="Timp W."/>
            <person name="Zhang S.X."/>
            <person name="Salzberg S.L."/>
        </authorList>
    </citation>
    <scope>NUCLEOTIDE SEQUENCE [LARGE SCALE GENOMIC DNA]</scope>
    <source>
        <strain evidence="2 3">JHH-5317</strain>
    </source>
</reference>
<dbReference type="InterPro" id="IPR020915">
    <property type="entry name" value="UPF0311"/>
</dbReference>
<evidence type="ECO:0000256" key="1">
    <source>
        <dbReference type="SAM" id="MobiDB-lite"/>
    </source>
</evidence>
<dbReference type="OrthoDB" id="3549121at2759"/>
<dbReference type="EMBL" id="NLAX01000010">
    <property type="protein sequence ID" value="PKS09590.1"/>
    <property type="molecule type" value="Genomic_DNA"/>
</dbReference>
<dbReference type="VEuPathDB" id="FungiDB:jhhlp_004208"/>
<comment type="caution">
    <text evidence="2">The sequence shown here is derived from an EMBL/GenBank/DDBJ whole genome shotgun (WGS) entry which is preliminary data.</text>
</comment>
<dbReference type="Proteomes" id="UP000233524">
    <property type="component" value="Unassembled WGS sequence"/>
</dbReference>
<dbReference type="PANTHER" id="PTHR37315">
    <property type="entry name" value="UPF0311 PROTEIN BLR7842"/>
    <property type="match status" value="1"/>
</dbReference>
<accession>A0A2N3NAX3</accession>
<feature type="region of interest" description="Disordered" evidence="1">
    <location>
        <begin position="1"/>
        <end position="26"/>
    </location>
</feature>
<protein>
    <submittedName>
        <fullName evidence="2">Uncharacterized protein</fullName>
    </submittedName>
</protein>
<organism evidence="2 3">
    <name type="scientific">Lomentospora prolificans</name>
    <dbReference type="NCBI Taxonomy" id="41688"/>
    <lineage>
        <taxon>Eukaryota</taxon>
        <taxon>Fungi</taxon>
        <taxon>Dikarya</taxon>
        <taxon>Ascomycota</taxon>
        <taxon>Pezizomycotina</taxon>
        <taxon>Sordariomycetes</taxon>
        <taxon>Hypocreomycetidae</taxon>
        <taxon>Microascales</taxon>
        <taxon>Microascaceae</taxon>
        <taxon>Lomentospora</taxon>
    </lineage>
</organism>
<feature type="compositionally biased region" description="Basic and acidic residues" evidence="1">
    <location>
        <begin position="41"/>
        <end position="54"/>
    </location>
</feature>
<dbReference type="STRING" id="41688.A0A2N3NAX3"/>
<dbReference type="PANTHER" id="PTHR37315:SF1">
    <property type="entry name" value="UPF0311 PROTEIN BLR7842"/>
    <property type="match status" value="1"/>
</dbReference>
<keyword evidence="3" id="KW-1185">Reference proteome</keyword>